<gene>
    <name evidence="1" type="ORF">A54_240</name>
</gene>
<dbReference type="Pfam" id="PF10934">
    <property type="entry name" value="Sheath_initiator"/>
    <property type="match status" value="1"/>
</dbReference>
<accession>A0AAE9PTG4</accession>
<dbReference type="EMBL" id="OP744025">
    <property type="protein sequence ID" value="UZZ64204.1"/>
    <property type="molecule type" value="Genomic_DNA"/>
</dbReference>
<dbReference type="InterPro" id="IPR020288">
    <property type="entry name" value="Sheath_initiator"/>
</dbReference>
<name>A0AAE9PTG4_9CAUD</name>
<evidence type="ECO:0000313" key="1">
    <source>
        <dbReference type="EMBL" id="UZZ64204.1"/>
    </source>
</evidence>
<protein>
    <submittedName>
        <fullName evidence="1">Uncharacterized protein</fullName>
    </submittedName>
</protein>
<dbReference type="Proteomes" id="UP001236076">
    <property type="component" value="Segment"/>
</dbReference>
<sequence length="174" mass="20324">MATVFKDFLLDPLTGDLDFSTRTLQVVTSNQMSLRQRLYLRFGIWQGTWYFDETIGFPYGMFIAKKLSKTVLDNRIKQEVRQEPDVIAIKDFNSSVEIYSRSYKCFFTVVTSEGEEINFAFLGDDTYEYPTPPEGNVELCGDEGSLIEFKNKLYYLINFRLPKYGDSTWVNTWK</sequence>
<proteinExistence type="predicted"/>
<reference evidence="1 2" key="1">
    <citation type="submission" date="2022-10" db="EMBL/GenBank/DDBJ databases">
        <authorList>
            <person name="Cortes-Martin A."/>
            <person name="Buttimer C.T.H."/>
            <person name="Hill C."/>
        </authorList>
    </citation>
    <scope>NUCLEOTIDE SEQUENCE [LARGE SCALE GENOMIC DNA]</scope>
</reference>
<keyword evidence="2" id="KW-1185">Reference proteome</keyword>
<organism evidence="1 2">
    <name type="scientific">Escherichia phage A5-4</name>
    <dbReference type="NCBI Taxonomy" id="2996162"/>
    <lineage>
        <taxon>Viruses</taxon>
        <taxon>Duplodnaviria</taxon>
        <taxon>Heunggongvirae</taxon>
        <taxon>Uroviricota</taxon>
        <taxon>Caudoviricetes</taxon>
        <taxon>Vequintavirinae</taxon>
    </lineage>
</organism>
<evidence type="ECO:0000313" key="2">
    <source>
        <dbReference type="Proteomes" id="UP001236076"/>
    </source>
</evidence>